<dbReference type="InParanoid" id="Q3A9R4"/>
<dbReference type="AlphaFoldDB" id="Q3A9R4"/>
<proteinExistence type="predicted"/>
<sequence length="33" mass="3630">MLPRSKSNKASPGKKQEAGEFIPLPPVFYVKGK</sequence>
<protein>
    <submittedName>
        <fullName evidence="1">Uncharacterized protein</fullName>
    </submittedName>
</protein>
<evidence type="ECO:0000313" key="2">
    <source>
        <dbReference type="Proteomes" id="UP000002706"/>
    </source>
</evidence>
<dbReference type="KEGG" id="chy:CHY_2311"/>
<keyword evidence="2" id="KW-1185">Reference proteome</keyword>
<dbReference type="Proteomes" id="UP000002706">
    <property type="component" value="Chromosome"/>
</dbReference>
<dbReference type="EMBL" id="CP000141">
    <property type="protein sequence ID" value="ABB15311.1"/>
    <property type="molecule type" value="Genomic_DNA"/>
</dbReference>
<gene>
    <name evidence="1" type="ordered locus">CHY_2311</name>
</gene>
<dbReference type="HOGENOM" id="CLU_3381167_0_0_9"/>
<evidence type="ECO:0000313" key="1">
    <source>
        <dbReference type="EMBL" id="ABB15311.1"/>
    </source>
</evidence>
<reference evidence="1 2" key="1">
    <citation type="journal article" date="2005" name="PLoS Genet.">
        <title>Life in hot carbon monoxide: the complete genome sequence of Carboxydothermus hydrogenoformans Z-2901.</title>
        <authorList>
            <person name="Wu M."/>
            <person name="Ren Q."/>
            <person name="Durkin A.S."/>
            <person name="Daugherty S.C."/>
            <person name="Brinkac L.M."/>
            <person name="Dodson R.J."/>
            <person name="Madupu R."/>
            <person name="Sullivan S.A."/>
            <person name="Kolonay J.F."/>
            <person name="Haft D.H."/>
            <person name="Nelson W.C."/>
            <person name="Tallon L.J."/>
            <person name="Jones K.M."/>
            <person name="Ulrich L.E."/>
            <person name="Gonzalez J.M."/>
            <person name="Zhulin I.B."/>
            <person name="Robb F.T."/>
            <person name="Eisen J.A."/>
        </authorList>
    </citation>
    <scope>NUCLEOTIDE SEQUENCE [LARGE SCALE GENOMIC DNA]</scope>
    <source>
        <strain evidence="2">ATCC BAA-161 / DSM 6008 / Z-2901</strain>
    </source>
</reference>
<name>Q3A9R4_CARHZ</name>
<accession>Q3A9R4</accession>
<organism evidence="1 2">
    <name type="scientific">Carboxydothermus hydrogenoformans (strain ATCC BAA-161 / DSM 6008 / Z-2901)</name>
    <dbReference type="NCBI Taxonomy" id="246194"/>
    <lineage>
        <taxon>Bacteria</taxon>
        <taxon>Bacillati</taxon>
        <taxon>Bacillota</taxon>
        <taxon>Clostridia</taxon>
        <taxon>Thermoanaerobacterales</taxon>
        <taxon>Thermoanaerobacteraceae</taxon>
        <taxon>Carboxydothermus</taxon>
    </lineage>
</organism>